<sequence length="495" mass="50674">MRLSLCRGPLSVRGGPPWGAPQGGPQLRNLCSSGGGSRCFSSYLLSCLSPQELLLLAQELQQRHLYAAQQTLSAAAFAAAVRRAQKAAAPLGAPVGPPPLGAPKGAPLHLQQVSLEEVWGQLLFLLHGALHQLQPEALCCLLRLLAAGGPCSQQQGAPSFGHPLGRGPTGEEGASVGEETQLYASAAAAAATAGAAGAAADAAAHAAATAGEGTPRETHKGPLFISAGEQQIRIKEGALVGGPYSISSLLQSLEVLLLLHAEELSLLSAAATVNCPQLLLSPFVKLPQKLLQRRPVDAAAVAAAGAGEPGTGSSSSSSSSCLLLELLLPLGGPLKDLLFASSAEGQSETRRALKRILTAAPAAAAGAAAAAAGGPSSESPLEGALIEVWHAALSLELHSPLLAAAALQLAAETFYLLPTNSKGPPIAAAAAAAATITQRSCLLRLLFFLLLLSLFLSPLLSMLLSLFGLSLLPHFLSLLQQQQQQQQQQQHQQQL</sequence>
<dbReference type="GeneID" id="25270204"/>
<protein>
    <submittedName>
        <fullName evidence="3">Uncharacterized protein</fullName>
    </submittedName>
</protein>
<evidence type="ECO:0000256" key="1">
    <source>
        <dbReference type="SAM" id="MobiDB-lite"/>
    </source>
</evidence>
<evidence type="ECO:0000313" key="4">
    <source>
        <dbReference type="Proteomes" id="UP000018050"/>
    </source>
</evidence>
<reference evidence="3" key="1">
    <citation type="submission" date="2013-10" db="EMBL/GenBank/DDBJ databases">
        <title>Genomic analysis of the causative agents of coccidiosis in chickens.</title>
        <authorList>
            <person name="Reid A.J."/>
            <person name="Blake D."/>
            <person name="Billington K."/>
            <person name="Browne H."/>
            <person name="Dunn M."/>
            <person name="Hung S."/>
            <person name="Kawahara F."/>
            <person name="Miranda-Saavedra D."/>
            <person name="Mourier T."/>
            <person name="Nagra H."/>
            <person name="Otto T.D."/>
            <person name="Rawlings N."/>
            <person name="Sanchez A."/>
            <person name="Sanders M."/>
            <person name="Subramaniam C."/>
            <person name="Tay Y."/>
            <person name="Dear P."/>
            <person name="Doerig C."/>
            <person name="Gruber A."/>
            <person name="Parkinson J."/>
            <person name="Shirley M."/>
            <person name="Wan K.L."/>
            <person name="Berriman M."/>
            <person name="Tomley F."/>
            <person name="Pain A."/>
        </authorList>
    </citation>
    <scope>NUCLEOTIDE SEQUENCE [LARGE SCALE GENOMIC DNA]</scope>
    <source>
        <strain evidence="3">Houghton</strain>
    </source>
</reference>
<keyword evidence="2" id="KW-0472">Membrane</keyword>
<dbReference type="RefSeq" id="XP_013252526.1">
    <property type="nucleotide sequence ID" value="XM_013397072.1"/>
</dbReference>
<evidence type="ECO:0000313" key="3">
    <source>
        <dbReference type="EMBL" id="CDI77054.1"/>
    </source>
</evidence>
<keyword evidence="2" id="KW-1133">Transmembrane helix</keyword>
<accession>U6GES9</accession>
<dbReference type="VEuPathDB" id="ToxoDB:EAH_00021340"/>
<gene>
    <name evidence="3" type="ORF">EAH_00021340</name>
</gene>
<keyword evidence="2" id="KW-0812">Transmembrane</keyword>
<proteinExistence type="predicted"/>
<keyword evidence="4" id="KW-1185">Reference proteome</keyword>
<reference evidence="3" key="2">
    <citation type="submission" date="2013-10" db="EMBL/GenBank/DDBJ databases">
        <authorList>
            <person name="Aslett M."/>
        </authorList>
    </citation>
    <scope>NUCLEOTIDE SEQUENCE [LARGE SCALE GENOMIC DNA]</scope>
    <source>
        <strain evidence="3">Houghton</strain>
    </source>
</reference>
<organism evidence="3 4">
    <name type="scientific">Eimeria acervulina</name>
    <name type="common">Coccidian parasite</name>
    <dbReference type="NCBI Taxonomy" id="5801"/>
    <lineage>
        <taxon>Eukaryota</taxon>
        <taxon>Sar</taxon>
        <taxon>Alveolata</taxon>
        <taxon>Apicomplexa</taxon>
        <taxon>Conoidasida</taxon>
        <taxon>Coccidia</taxon>
        <taxon>Eucoccidiorida</taxon>
        <taxon>Eimeriorina</taxon>
        <taxon>Eimeriidae</taxon>
        <taxon>Eimeria</taxon>
    </lineage>
</organism>
<feature type="region of interest" description="Disordered" evidence="1">
    <location>
        <begin position="155"/>
        <end position="175"/>
    </location>
</feature>
<dbReference type="AlphaFoldDB" id="U6GES9"/>
<name>U6GES9_EIMAC</name>
<dbReference type="Proteomes" id="UP000018050">
    <property type="component" value="Unassembled WGS sequence"/>
</dbReference>
<feature type="transmembrane region" description="Helical" evidence="2">
    <location>
        <begin position="445"/>
        <end position="472"/>
    </location>
</feature>
<evidence type="ECO:0000256" key="2">
    <source>
        <dbReference type="SAM" id="Phobius"/>
    </source>
</evidence>
<dbReference type="OMA" id="LIEVWHA"/>
<dbReference type="EMBL" id="HG670533">
    <property type="protein sequence ID" value="CDI77054.1"/>
    <property type="molecule type" value="Genomic_DNA"/>
</dbReference>